<keyword evidence="5 6" id="KW-0456">Lyase</keyword>
<evidence type="ECO:0000256" key="7">
    <source>
        <dbReference type="RuleBase" id="RU000599"/>
    </source>
</evidence>
<evidence type="ECO:0000256" key="5">
    <source>
        <dbReference type="ARBA" id="ARBA00023239"/>
    </source>
</evidence>
<dbReference type="Proteomes" id="UP000278632">
    <property type="component" value="Unassembled WGS sequence"/>
</dbReference>
<evidence type="ECO:0000256" key="4">
    <source>
        <dbReference type="ARBA" id="ARBA00023102"/>
    </source>
</evidence>
<name>A0A3N0BG96_9ACTN</name>
<dbReference type="InterPro" id="IPR020568">
    <property type="entry name" value="Ribosomal_Su5_D2-typ_SF"/>
</dbReference>
<proteinExistence type="inferred from homology"/>
<dbReference type="PANTHER" id="PTHR23133">
    <property type="entry name" value="IMIDAZOLEGLYCEROL-PHOSPHATE DEHYDRATASE HIS7"/>
    <property type="match status" value="1"/>
</dbReference>
<dbReference type="FunFam" id="3.30.230.40:FF:000001">
    <property type="entry name" value="Imidazoleglycerol-phosphate dehydratase HisB"/>
    <property type="match status" value="1"/>
</dbReference>
<dbReference type="EC" id="4.2.1.19" evidence="6 7"/>
<gene>
    <name evidence="6" type="primary">hisB</name>
    <name evidence="8" type="ORF">DMP08_04280</name>
</gene>
<dbReference type="PROSITE" id="PS00955">
    <property type="entry name" value="IGP_DEHYDRATASE_2"/>
    <property type="match status" value="1"/>
</dbReference>
<evidence type="ECO:0000256" key="2">
    <source>
        <dbReference type="ARBA" id="ARBA00016664"/>
    </source>
</evidence>
<dbReference type="InterPro" id="IPR038494">
    <property type="entry name" value="IGPD_sf"/>
</dbReference>
<evidence type="ECO:0000313" key="8">
    <source>
        <dbReference type="EMBL" id="RNL46906.1"/>
    </source>
</evidence>
<organism evidence="8 9">
    <name type="scientific">Paraeggerthella hongkongensis</name>
    <dbReference type="NCBI Taxonomy" id="230658"/>
    <lineage>
        <taxon>Bacteria</taxon>
        <taxon>Bacillati</taxon>
        <taxon>Actinomycetota</taxon>
        <taxon>Coriobacteriia</taxon>
        <taxon>Eggerthellales</taxon>
        <taxon>Eggerthellaceae</taxon>
        <taxon>Paraeggerthella</taxon>
    </lineage>
</organism>
<protein>
    <recommendedName>
        <fullName evidence="2 6">Imidazoleglycerol-phosphate dehydratase</fullName>
        <shortName evidence="6">IGPD</shortName>
        <ecNumber evidence="6 7">4.2.1.19</ecNumber>
    </recommendedName>
</protein>
<dbReference type="Pfam" id="PF00475">
    <property type="entry name" value="IGPD"/>
    <property type="match status" value="1"/>
</dbReference>
<dbReference type="Gene3D" id="3.30.230.40">
    <property type="entry name" value="Imidazole glycerol phosphate dehydratase, domain 1"/>
    <property type="match status" value="2"/>
</dbReference>
<evidence type="ECO:0000256" key="3">
    <source>
        <dbReference type="ARBA" id="ARBA00022605"/>
    </source>
</evidence>
<dbReference type="NCBIfam" id="NF002111">
    <property type="entry name" value="PRK00951.2-1"/>
    <property type="match status" value="1"/>
</dbReference>
<dbReference type="UniPathway" id="UPA00031">
    <property type="reaction ID" value="UER00011"/>
</dbReference>
<comment type="subcellular location">
    <subcellularLocation>
        <location evidence="6 7">Cytoplasm</location>
    </subcellularLocation>
</comment>
<keyword evidence="4 6" id="KW-0368">Histidine biosynthesis</keyword>
<dbReference type="SUPFAM" id="SSF54211">
    <property type="entry name" value="Ribosomal protein S5 domain 2-like"/>
    <property type="match status" value="2"/>
</dbReference>
<comment type="catalytic activity">
    <reaction evidence="6 7">
        <text>D-erythro-1-(imidazol-4-yl)glycerol 3-phosphate = 3-(imidazol-4-yl)-2-oxopropyl phosphate + H2O</text>
        <dbReference type="Rhea" id="RHEA:11040"/>
        <dbReference type="ChEBI" id="CHEBI:15377"/>
        <dbReference type="ChEBI" id="CHEBI:57766"/>
        <dbReference type="ChEBI" id="CHEBI:58278"/>
        <dbReference type="EC" id="4.2.1.19"/>
    </reaction>
</comment>
<keyword evidence="9" id="KW-1185">Reference proteome</keyword>
<dbReference type="GO" id="GO:0004424">
    <property type="term" value="F:imidazoleglycerol-phosphate dehydratase activity"/>
    <property type="evidence" value="ECO:0007669"/>
    <property type="project" value="UniProtKB-UniRule"/>
</dbReference>
<evidence type="ECO:0000256" key="6">
    <source>
        <dbReference type="HAMAP-Rule" id="MF_00076"/>
    </source>
</evidence>
<dbReference type="NCBIfam" id="NF002114">
    <property type="entry name" value="PRK00951.2-4"/>
    <property type="match status" value="1"/>
</dbReference>
<dbReference type="RefSeq" id="WP_123191735.1">
    <property type="nucleotide sequence ID" value="NZ_QICD01000005.1"/>
</dbReference>
<dbReference type="InterPro" id="IPR000807">
    <property type="entry name" value="ImidazoleglycerolP_deHydtase"/>
</dbReference>
<dbReference type="CDD" id="cd07914">
    <property type="entry name" value="IGPD"/>
    <property type="match status" value="1"/>
</dbReference>
<evidence type="ECO:0000256" key="1">
    <source>
        <dbReference type="ARBA" id="ARBA00005047"/>
    </source>
</evidence>
<dbReference type="PROSITE" id="PS00954">
    <property type="entry name" value="IGP_DEHYDRATASE_1"/>
    <property type="match status" value="1"/>
</dbReference>
<dbReference type="GO" id="GO:0005737">
    <property type="term" value="C:cytoplasm"/>
    <property type="evidence" value="ECO:0007669"/>
    <property type="project" value="UniProtKB-SubCell"/>
</dbReference>
<dbReference type="OrthoDB" id="9790411at2"/>
<dbReference type="PANTHER" id="PTHR23133:SF2">
    <property type="entry name" value="IMIDAZOLEGLYCEROL-PHOSPHATE DEHYDRATASE"/>
    <property type="match status" value="1"/>
</dbReference>
<accession>A0A3N0BG96</accession>
<dbReference type="EMBL" id="QICD01000005">
    <property type="protein sequence ID" value="RNL46906.1"/>
    <property type="molecule type" value="Genomic_DNA"/>
</dbReference>
<dbReference type="InterPro" id="IPR020565">
    <property type="entry name" value="ImidazoleglycerP_deHydtase_CS"/>
</dbReference>
<reference evidence="9" key="1">
    <citation type="submission" date="2018-05" db="EMBL/GenBank/DDBJ databases">
        <title>Genome Sequencing of selected type strains of the family Eggerthellaceae.</title>
        <authorList>
            <person name="Danylec N."/>
            <person name="Stoll D.A."/>
            <person name="Doetsch A."/>
            <person name="Huch M."/>
        </authorList>
    </citation>
    <scope>NUCLEOTIDE SEQUENCE [LARGE SCALE GENOMIC DNA]</scope>
    <source>
        <strain evidence="9">DSM 16106</strain>
    </source>
</reference>
<dbReference type="GO" id="GO:0000105">
    <property type="term" value="P:L-histidine biosynthetic process"/>
    <property type="evidence" value="ECO:0007669"/>
    <property type="project" value="UniProtKB-UniRule"/>
</dbReference>
<comment type="pathway">
    <text evidence="1 6 7">Amino-acid biosynthesis; L-histidine biosynthesis; L-histidine from 5-phospho-alpha-D-ribose 1-diphosphate: step 6/9.</text>
</comment>
<evidence type="ECO:0000313" key="9">
    <source>
        <dbReference type="Proteomes" id="UP000278632"/>
    </source>
</evidence>
<comment type="caution">
    <text evidence="8">The sequence shown here is derived from an EMBL/GenBank/DDBJ whole genome shotgun (WGS) entry which is preliminary data.</text>
</comment>
<comment type="similarity">
    <text evidence="6 7">Belongs to the imidazoleglycerol-phosphate dehydratase family.</text>
</comment>
<keyword evidence="6" id="KW-0963">Cytoplasm</keyword>
<keyword evidence="3 6" id="KW-0028">Amino-acid biosynthesis</keyword>
<dbReference type="FunFam" id="3.30.230.40:FF:000003">
    <property type="entry name" value="Imidazoleglycerol-phosphate dehydratase HisB"/>
    <property type="match status" value="1"/>
</dbReference>
<dbReference type="AlphaFoldDB" id="A0A3N0BG96"/>
<sequence>MAEQGSRVARIERVTNETQIRLSVDLDGTGRADVETGIGFFDHMLCAFGRHGLFDLEVRVKGDLEVDGHHSVEDAGIVLGQAFARALEDKRGVRRFGSIMLPMDEALVLAACDLSGRGQLHWDVDVPPVMLGGFDATLAKEFFIAFAANAGVTLHVRKLAGENVHHVLEAAFKAAARALREAVEADERAADDLPTTKGAL</sequence>
<dbReference type="HAMAP" id="MF_00076">
    <property type="entry name" value="HisB"/>
    <property type="match status" value="1"/>
</dbReference>